<dbReference type="AlphaFoldDB" id="A0ABD0VU32"/>
<comment type="caution">
    <text evidence="2">The sequence shown here is derived from an EMBL/GenBank/DDBJ whole genome shotgun (WGS) entry which is preliminary data.</text>
</comment>
<evidence type="ECO:0000256" key="1">
    <source>
        <dbReference type="SAM" id="MobiDB-lite"/>
    </source>
</evidence>
<name>A0ABD0VU32_DENTH</name>
<proteinExistence type="predicted"/>
<organism evidence="2 3">
    <name type="scientific">Dendrobium thyrsiflorum</name>
    <name type="common">Pinecone-like raceme dendrobium</name>
    <name type="synonym">Orchid</name>
    <dbReference type="NCBI Taxonomy" id="117978"/>
    <lineage>
        <taxon>Eukaryota</taxon>
        <taxon>Viridiplantae</taxon>
        <taxon>Streptophyta</taxon>
        <taxon>Embryophyta</taxon>
        <taxon>Tracheophyta</taxon>
        <taxon>Spermatophyta</taxon>
        <taxon>Magnoliopsida</taxon>
        <taxon>Liliopsida</taxon>
        <taxon>Asparagales</taxon>
        <taxon>Orchidaceae</taxon>
        <taxon>Epidendroideae</taxon>
        <taxon>Malaxideae</taxon>
        <taxon>Dendrobiinae</taxon>
        <taxon>Dendrobium</taxon>
    </lineage>
</organism>
<accession>A0ABD0VU32</accession>
<evidence type="ECO:0000313" key="2">
    <source>
        <dbReference type="EMBL" id="KAL0928070.1"/>
    </source>
</evidence>
<sequence length="109" mass="12452">MGNCSLRPPVTWVDDELDDDLDDELDDDDDGKKGEKSTTRPRARIAASPTKVRIKINKKQLEELLSRAQVKSLSILDLMSIGRVSFDEIQMHYWRPALQSISEEYDQSS</sequence>
<feature type="compositionally biased region" description="Acidic residues" evidence="1">
    <location>
        <begin position="13"/>
        <end position="29"/>
    </location>
</feature>
<evidence type="ECO:0000313" key="3">
    <source>
        <dbReference type="Proteomes" id="UP001552299"/>
    </source>
</evidence>
<dbReference type="PANTHER" id="PTHR33647:SF5">
    <property type="entry name" value="OS01G0793900 PROTEIN"/>
    <property type="match status" value="1"/>
</dbReference>
<reference evidence="2 3" key="1">
    <citation type="journal article" date="2024" name="Plant Biotechnol. J.">
        <title>Dendrobium thyrsiflorum genome and its molecular insights into genes involved in important horticultural traits.</title>
        <authorList>
            <person name="Chen B."/>
            <person name="Wang J.Y."/>
            <person name="Zheng P.J."/>
            <person name="Li K.L."/>
            <person name="Liang Y.M."/>
            <person name="Chen X.F."/>
            <person name="Zhang C."/>
            <person name="Zhao X."/>
            <person name="He X."/>
            <person name="Zhang G.Q."/>
            <person name="Liu Z.J."/>
            <person name="Xu Q."/>
        </authorList>
    </citation>
    <scope>NUCLEOTIDE SEQUENCE [LARGE SCALE GENOMIC DNA]</scope>
    <source>
        <strain evidence="2">GZMU011</strain>
    </source>
</reference>
<feature type="region of interest" description="Disordered" evidence="1">
    <location>
        <begin position="1"/>
        <end position="47"/>
    </location>
</feature>
<dbReference type="EMBL" id="JANQDX010000002">
    <property type="protein sequence ID" value="KAL0928070.1"/>
    <property type="molecule type" value="Genomic_DNA"/>
</dbReference>
<dbReference type="Proteomes" id="UP001552299">
    <property type="component" value="Unassembled WGS sequence"/>
</dbReference>
<dbReference type="PANTHER" id="PTHR33647">
    <property type="entry name" value="OS01G0793900 PROTEIN"/>
    <property type="match status" value="1"/>
</dbReference>
<protein>
    <submittedName>
        <fullName evidence="2">Uncharacterized protein</fullName>
    </submittedName>
</protein>
<gene>
    <name evidence="2" type="ORF">M5K25_002307</name>
</gene>
<keyword evidence="3" id="KW-1185">Reference proteome</keyword>